<keyword evidence="4 6" id="KW-0378">Hydrolase</keyword>
<dbReference type="EMBL" id="JAWJUL010000093">
    <property type="protein sequence ID" value="MDV3441910.1"/>
    <property type="molecule type" value="Genomic_DNA"/>
</dbReference>
<comment type="similarity">
    <text evidence="1 6">Belongs to the XseB family.</text>
</comment>
<name>A0A1I0UPH3_9GAMM</name>
<comment type="subunit">
    <text evidence="6">Heterooligomer composed of large and small subunits.</text>
</comment>
<evidence type="ECO:0000256" key="6">
    <source>
        <dbReference type="HAMAP-Rule" id="MF_00337"/>
    </source>
</evidence>
<keyword evidence="14" id="KW-1185">Reference proteome</keyword>
<keyword evidence="5 6" id="KW-0269">Exonuclease</keyword>
<dbReference type="PIRSF" id="PIRSF006488">
    <property type="entry name" value="Exonuc_VII_S"/>
    <property type="match status" value="1"/>
</dbReference>
<evidence type="ECO:0000313" key="12">
    <source>
        <dbReference type="Proteomes" id="UP000501237"/>
    </source>
</evidence>
<dbReference type="NCBIfam" id="TIGR01280">
    <property type="entry name" value="xseB"/>
    <property type="match status" value="1"/>
</dbReference>
<dbReference type="RefSeq" id="WP_044402455.1">
    <property type="nucleotide sequence ID" value="NZ_AP022213.1"/>
</dbReference>
<dbReference type="GO" id="GO:0009318">
    <property type="term" value="C:exodeoxyribonuclease VII complex"/>
    <property type="evidence" value="ECO:0007669"/>
    <property type="project" value="UniProtKB-UniRule"/>
</dbReference>
<evidence type="ECO:0000313" key="9">
    <source>
        <dbReference type="EMBL" id="MDV3441910.1"/>
    </source>
</evidence>
<keyword evidence="2 6" id="KW-0963">Cytoplasm</keyword>
<dbReference type="EMBL" id="AP022213">
    <property type="protein sequence ID" value="BBT14775.1"/>
    <property type="molecule type" value="Genomic_DNA"/>
</dbReference>
<evidence type="ECO:0000313" key="13">
    <source>
        <dbReference type="Proteomes" id="UP000515591"/>
    </source>
</evidence>
<dbReference type="Pfam" id="PF02609">
    <property type="entry name" value="Exonuc_VII_S"/>
    <property type="match status" value="1"/>
</dbReference>
<evidence type="ECO:0000313" key="8">
    <source>
        <dbReference type="EMBL" id="BCA26886.1"/>
    </source>
</evidence>
<dbReference type="SUPFAM" id="SSF116842">
    <property type="entry name" value="XseB-like"/>
    <property type="match status" value="1"/>
</dbReference>
<dbReference type="InterPro" id="IPR037004">
    <property type="entry name" value="Exonuc_VII_ssu_sf"/>
</dbReference>
<evidence type="ECO:0000256" key="3">
    <source>
        <dbReference type="ARBA" id="ARBA00022722"/>
    </source>
</evidence>
<dbReference type="PANTHER" id="PTHR34137:SF1">
    <property type="entry name" value="EXODEOXYRIBONUCLEASE 7 SMALL SUBUNIT"/>
    <property type="match status" value="1"/>
</dbReference>
<dbReference type="STRING" id="319939.SAMN05216263_119106"/>
<protein>
    <recommendedName>
        <fullName evidence="6">Exodeoxyribonuclease 7 small subunit</fullName>
        <ecNumber evidence="6">3.1.11.6</ecNumber>
    </recommendedName>
    <alternativeName>
        <fullName evidence="6">Exodeoxyribonuclease VII small subunit</fullName>
        <shortName evidence="6">Exonuclease VII small subunit</shortName>
    </alternativeName>
</protein>
<keyword evidence="3 6" id="KW-0540">Nuclease</keyword>
<dbReference type="EMBL" id="AP022642">
    <property type="protein sequence ID" value="BCA26886.1"/>
    <property type="molecule type" value="Genomic_DNA"/>
</dbReference>
<dbReference type="AlphaFoldDB" id="A0A1I0UPH3"/>
<evidence type="ECO:0000313" key="7">
    <source>
        <dbReference type="EMBL" id="BBT14775.1"/>
    </source>
</evidence>
<comment type="catalytic activity">
    <reaction evidence="6">
        <text>Exonucleolytic cleavage in either 5'- to 3'- or 3'- to 5'-direction to yield nucleoside 5'-phosphates.</text>
        <dbReference type="EC" id="3.1.11.6"/>
    </reaction>
</comment>
<evidence type="ECO:0000256" key="2">
    <source>
        <dbReference type="ARBA" id="ARBA00022490"/>
    </source>
</evidence>
<evidence type="ECO:0000313" key="14">
    <source>
        <dbReference type="Proteomes" id="UP001273935"/>
    </source>
</evidence>
<dbReference type="Proteomes" id="UP000501237">
    <property type="component" value="Chromosome"/>
</dbReference>
<dbReference type="InterPro" id="IPR003761">
    <property type="entry name" value="Exonuc_VII_S"/>
</dbReference>
<dbReference type="GO" id="GO:0005829">
    <property type="term" value="C:cytosol"/>
    <property type="evidence" value="ECO:0007669"/>
    <property type="project" value="TreeGrafter"/>
</dbReference>
<gene>
    <name evidence="6 7" type="primary">xseB</name>
    <name evidence="10" type="ORF">GO594_09940</name>
    <name evidence="8" type="ORF">PtoMrB4_08630</name>
    <name evidence="9" type="ORF">R0G64_21050</name>
    <name evidence="7" type="ORF">WP8S17C03_08240</name>
</gene>
<organism evidence="10 11">
    <name type="scientific">Metapseudomonas otitidis</name>
    <dbReference type="NCBI Taxonomy" id="319939"/>
    <lineage>
        <taxon>Bacteria</taxon>
        <taxon>Pseudomonadati</taxon>
        <taxon>Pseudomonadota</taxon>
        <taxon>Gammaproteobacteria</taxon>
        <taxon>Pseudomonadales</taxon>
        <taxon>Pseudomonadaceae</taxon>
        <taxon>Metapseudomonas</taxon>
    </lineage>
</organism>
<dbReference type="Gene3D" id="1.10.287.1040">
    <property type="entry name" value="Exonuclease VII, small subunit"/>
    <property type="match status" value="1"/>
</dbReference>
<evidence type="ECO:0000256" key="5">
    <source>
        <dbReference type="ARBA" id="ARBA00022839"/>
    </source>
</evidence>
<dbReference type="HAMAP" id="MF_00337">
    <property type="entry name" value="Exonuc_7_S"/>
    <property type="match status" value="1"/>
</dbReference>
<dbReference type="Proteomes" id="UP001273935">
    <property type="component" value="Unassembled WGS sequence"/>
</dbReference>
<comment type="function">
    <text evidence="6">Bidirectionally degrades single-stranded DNA into large acid-insoluble oligonucleotides, which are then degraded further into small acid-soluble oligonucleotides.</text>
</comment>
<dbReference type="EMBL" id="WTFN01000019">
    <property type="protein sequence ID" value="MWK56294.1"/>
    <property type="molecule type" value="Genomic_DNA"/>
</dbReference>
<reference evidence="10 11" key="2">
    <citation type="submission" date="2019-12" db="EMBL/GenBank/DDBJ databases">
        <title>Draft genome sequence of Pseudomonas otitidis recovered from a chicken carcass.</title>
        <authorList>
            <person name="Vieira T.R."/>
            <person name="Oliviera E.F.C."/>
            <person name="Silva N.M.V."/>
            <person name="Sambrano G.E."/>
            <person name="Cibulski S.P."/>
            <person name="Cardoso M.R.I."/>
        </authorList>
    </citation>
    <scope>NUCLEOTIDE SEQUENCE [LARGE SCALE GENOMIC DNA]</scope>
    <source>
        <strain evidence="10 11">25_K</strain>
    </source>
</reference>
<dbReference type="Proteomes" id="UP000461288">
    <property type="component" value="Unassembled WGS sequence"/>
</dbReference>
<dbReference type="Proteomes" id="UP000515591">
    <property type="component" value="Chromosome"/>
</dbReference>
<dbReference type="NCBIfam" id="NF002140">
    <property type="entry name" value="PRK00977.1-4"/>
    <property type="match status" value="1"/>
</dbReference>
<evidence type="ECO:0000256" key="4">
    <source>
        <dbReference type="ARBA" id="ARBA00022801"/>
    </source>
</evidence>
<dbReference type="KEGG" id="poj:PtoMrB4_08630"/>
<accession>A0A1I0UPH3</accession>
<dbReference type="GO" id="GO:0006308">
    <property type="term" value="P:DNA catabolic process"/>
    <property type="evidence" value="ECO:0007669"/>
    <property type="project" value="UniProtKB-UniRule"/>
</dbReference>
<dbReference type="PANTHER" id="PTHR34137">
    <property type="entry name" value="EXODEOXYRIBONUCLEASE 7 SMALL SUBUNIT"/>
    <property type="match status" value="1"/>
</dbReference>
<dbReference type="GO" id="GO:0008855">
    <property type="term" value="F:exodeoxyribonuclease VII activity"/>
    <property type="evidence" value="ECO:0007669"/>
    <property type="project" value="UniProtKB-UniRule"/>
</dbReference>
<evidence type="ECO:0000256" key="1">
    <source>
        <dbReference type="ARBA" id="ARBA00009998"/>
    </source>
</evidence>
<sequence>MARKKATPDFEQSLADLQALVERLESGELSLEDSLSAFEQGIRLTRECQGALSQAEQKVQMLLERDGELEEAPFDADEPA</sequence>
<proteinExistence type="inferred from homology"/>
<reference evidence="7 13" key="1">
    <citation type="submission" date="2019-12" db="EMBL/GenBank/DDBJ databases">
        <title>complete genome sequences of Pseudomonas otitidis str. WP8-S17-CRE-03 isolated from wastewater treatment plant effluent.</title>
        <authorList>
            <person name="Sekizuka T."/>
            <person name="Itokawa K."/>
            <person name="Yatsu K."/>
            <person name="Inamine Y."/>
            <person name="Kuroda M."/>
        </authorList>
    </citation>
    <scope>NUCLEOTIDE SEQUENCE [LARGE SCALE GENOMIC DNA]</scope>
    <source>
        <strain evidence="7 13">WP8-S17-CRE-03</strain>
    </source>
</reference>
<evidence type="ECO:0000313" key="11">
    <source>
        <dbReference type="Proteomes" id="UP000461288"/>
    </source>
</evidence>
<reference evidence="9 14" key="4">
    <citation type="submission" date="2023-10" db="EMBL/GenBank/DDBJ databases">
        <title>Pseudomonas otitidis isolated from a paediatric patient with cystic fibrosis in Chile.</title>
        <authorList>
            <person name="Amsteins-Romero L."/>
            <person name="Opazo-Capurro A."/>
            <person name="Matus-Kohler M."/>
            <person name="Gonzalez-Rocha G."/>
        </authorList>
    </citation>
    <scope>NUCLEOTIDE SEQUENCE [LARGE SCALE GENOMIC DNA]</scope>
    <source>
        <strain evidence="9 14">P-714</strain>
    </source>
</reference>
<evidence type="ECO:0000313" key="10">
    <source>
        <dbReference type="EMBL" id="MWK56294.1"/>
    </source>
</evidence>
<dbReference type="EC" id="3.1.11.6" evidence="6"/>
<comment type="subcellular location">
    <subcellularLocation>
        <location evidence="6">Cytoplasm</location>
    </subcellularLocation>
</comment>
<dbReference type="GeneID" id="57396075"/>
<reference evidence="8 12" key="3">
    <citation type="journal article" date="2020" name="Microbiol. Resour. Announc.">
        <title>Complete genome sequence of Pseudomonas otitidis strain MrB4, isolated from Lake Biwa in Japan.</title>
        <authorList>
            <person name="Miyazaki K."/>
            <person name="Hase E."/>
            <person name="Maruya T."/>
        </authorList>
    </citation>
    <scope>NUCLEOTIDE SEQUENCE [LARGE SCALE GENOMIC DNA]</scope>
    <source>
        <strain evidence="8 12">MrB4</strain>
    </source>
</reference>